<dbReference type="AlphaFoldDB" id="A0A1D9LBZ0"/>
<gene>
    <name evidence="1" type="ORF">BKX93_01245</name>
</gene>
<name>A0A1D9LBZ0_9NEIS</name>
<dbReference type="GeneID" id="68839852"/>
<dbReference type="EMBL" id="CP017707">
    <property type="protein sequence ID" value="AOZ48750.1"/>
    <property type="molecule type" value="Genomic_DNA"/>
</dbReference>
<dbReference type="RefSeq" id="WP_046155842.1">
    <property type="nucleotide sequence ID" value="NZ_CP017707.1"/>
</dbReference>
<sequence length="224" mass="23275">MAPFPTPVTQVRVYPYIPDAPIIVPPVFTGGAGTYSVGTLTTNIFYNLDLTSGEAENGGPHAGNKYYAVCKDASGKEFTTPWMTCLKAGPQPQFGRTTHLGYSAHQTGADAGSDAAVASPDIAYQIHLSDVAVNAYVPPTEPLIIPLIEGGKGIATFAGLLPGGSWSVSVAGGERVNPLHPGMTATISGTNVATGKPFHIPAVFVTKEAGDPAIFVQLRPPRES</sequence>
<dbReference type="Proteomes" id="UP000178776">
    <property type="component" value="Chromosome"/>
</dbReference>
<accession>A0A1D9LBZ0</accession>
<dbReference type="KEGG" id="cvc:BKX93_01245"/>
<protein>
    <submittedName>
        <fullName evidence="1">Uncharacterized protein</fullName>
    </submittedName>
</protein>
<evidence type="ECO:0000313" key="1">
    <source>
        <dbReference type="EMBL" id="AOZ48750.1"/>
    </source>
</evidence>
<evidence type="ECO:0000313" key="2">
    <source>
        <dbReference type="Proteomes" id="UP000178776"/>
    </source>
</evidence>
<organism evidence="1 2">
    <name type="scientific">Chromobacterium vaccinii</name>
    <dbReference type="NCBI Taxonomy" id="1108595"/>
    <lineage>
        <taxon>Bacteria</taxon>
        <taxon>Pseudomonadati</taxon>
        <taxon>Pseudomonadota</taxon>
        <taxon>Betaproteobacteria</taxon>
        <taxon>Neisseriales</taxon>
        <taxon>Chromobacteriaceae</taxon>
        <taxon>Chromobacterium</taxon>
    </lineage>
</organism>
<proteinExistence type="predicted"/>
<reference evidence="1 2" key="1">
    <citation type="submission" date="2016-10" db="EMBL/GenBank/DDBJ databases">
        <title>Chromobacterium muskegensis sp. nov., an insecticidal bacterium isolated from Sphagnum bogs.</title>
        <authorList>
            <person name="Sparks M.E."/>
            <person name="Blackburn M.B."/>
            <person name="Gundersen-Rindal D.E."/>
            <person name="Mitchell A."/>
            <person name="Farrar R."/>
            <person name="Kuhar D."/>
        </authorList>
    </citation>
    <scope>NUCLEOTIDE SEQUENCE [LARGE SCALE GENOMIC DNA]</scope>
    <source>
        <strain evidence="1 2">21-1</strain>
    </source>
</reference>